<keyword evidence="1" id="KW-0202">Cytokine</keyword>
<feature type="compositionally biased region" description="Polar residues" evidence="3">
    <location>
        <begin position="252"/>
        <end position="265"/>
    </location>
</feature>
<dbReference type="SUPFAM" id="SSF54117">
    <property type="entry name" value="Interleukin 8-like chemokines"/>
    <property type="match status" value="1"/>
</dbReference>
<evidence type="ECO:0000256" key="2">
    <source>
        <dbReference type="ARBA" id="ARBA00023157"/>
    </source>
</evidence>
<protein>
    <submittedName>
        <fullName evidence="8">Fractalkine</fullName>
    </submittedName>
</protein>
<feature type="compositionally biased region" description="Low complexity" evidence="3">
    <location>
        <begin position="223"/>
        <end position="251"/>
    </location>
</feature>
<dbReference type="InterPro" id="IPR039809">
    <property type="entry name" value="Chemokine_b/g/d"/>
</dbReference>
<dbReference type="PRINTS" id="PR01721">
    <property type="entry name" value="FRACTALKINE"/>
</dbReference>
<feature type="region of interest" description="Disordered" evidence="3">
    <location>
        <begin position="158"/>
        <end position="187"/>
    </location>
</feature>
<evidence type="ECO:0000256" key="5">
    <source>
        <dbReference type="SAM" id="SignalP"/>
    </source>
</evidence>
<keyword evidence="5" id="KW-0732">Signal</keyword>
<dbReference type="Gene3D" id="2.40.50.40">
    <property type="match status" value="1"/>
</dbReference>
<feature type="domain" description="Chemokine interleukin-8-like" evidence="6">
    <location>
        <begin position="29"/>
        <end position="89"/>
    </location>
</feature>
<organism evidence="7 8">
    <name type="scientific">Galeopterus variegatus</name>
    <name type="common">Malayan flying lemur</name>
    <name type="synonym">Cynocephalus variegatus</name>
    <dbReference type="NCBI Taxonomy" id="482537"/>
    <lineage>
        <taxon>Eukaryota</taxon>
        <taxon>Metazoa</taxon>
        <taxon>Chordata</taxon>
        <taxon>Craniata</taxon>
        <taxon>Vertebrata</taxon>
        <taxon>Euteleostomi</taxon>
        <taxon>Mammalia</taxon>
        <taxon>Eutheria</taxon>
        <taxon>Euarchontoglires</taxon>
        <taxon>Dermoptera</taxon>
        <taxon>Cynocephalidae</taxon>
        <taxon>Galeopterus</taxon>
    </lineage>
</organism>
<dbReference type="InterPro" id="IPR001811">
    <property type="entry name" value="Chemokine_IL8-like_dom"/>
</dbReference>
<feature type="region of interest" description="Disordered" evidence="3">
    <location>
        <begin position="110"/>
        <end position="137"/>
    </location>
</feature>
<dbReference type="PANTHER" id="PTHR12015">
    <property type="entry name" value="SMALL INDUCIBLE CYTOKINE A"/>
    <property type="match status" value="1"/>
</dbReference>
<dbReference type="Proteomes" id="UP000694923">
    <property type="component" value="Unplaced"/>
</dbReference>
<dbReference type="PANTHER" id="PTHR12015:SF92">
    <property type="entry name" value="FRACTALKINE"/>
    <property type="match status" value="1"/>
</dbReference>
<feature type="signal peptide" evidence="5">
    <location>
        <begin position="1"/>
        <end position="24"/>
    </location>
</feature>
<keyword evidence="4" id="KW-1133">Transmembrane helix</keyword>
<dbReference type="InterPro" id="IPR036048">
    <property type="entry name" value="Interleukin_8-like_sf"/>
</dbReference>
<reference evidence="8" key="1">
    <citation type="submission" date="2025-08" db="UniProtKB">
        <authorList>
            <consortium name="RefSeq"/>
        </authorList>
    </citation>
    <scope>IDENTIFICATION</scope>
</reference>
<sequence>MAPMPFSWLLRFAALCHLTILLAGQHFGVTKCNITCNKMTSEIPVTLLVHYQRNQESCGKSAIILTTKKERLFCADPNEEWVQKAMQYLNQQAAALAQNSGTFEKQIGVEKPSTTTATRGVHESAVSKPKDTWQSNSMELTSPSQEAQKALGTSLELPVGVAGSSGTRAPSILKAQNGGPPSGPEGMEIFNMAAVSTAIAWQSSAAYQPGSGLWAEGKASEAPSTEPPSTQTPTTEPPSTQIPSTEPPSTQIPSTEPPSIQTPTRELSPRLENSLGPEEMGPVPAHTDALQDWGPGSMTHASVVPVSSKGIPSREPVASASRSSKAEEPIHATVDPQRLGVLITPVPDSQVATRRQAVGLLAFLGLLFGLGVAMFAYHSLQGCPSKMAGEVVEGLRYVPRGCGSNSYVLVPV</sequence>
<name>A0ABM0QX55_GALVR</name>
<proteinExistence type="predicted"/>
<evidence type="ECO:0000256" key="1">
    <source>
        <dbReference type="ARBA" id="ARBA00022514"/>
    </source>
</evidence>
<evidence type="ECO:0000313" key="7">
    <source>
        <dbReference type="Proteomes" id="UP000694923"/>
    </source>
</evidence>
<evidence type="ECO:0000256" key="3">
    <source>
        <dbReference type="SAM" id="MobiDB-lite"/>
    </source>
</evidence>
<feature type="region of interest" description="Disordered" evidence="3">
    <location>
        <begin position="210"/>
        <end position="330"/>
    </location>
</feature>
<dbReference type="SMART" id="SM00199">
    <property type="entry name" value="SCY"/>
    <property type="match status" value="1"/>
</dbReference>
<accession>A0ABM0QX55</accession>
<feature type="transmembrane region" description="Helical" evidence="4">
    <location>
        <begin position="357"/>
        <end position="377"/>
    </location>
</feature>
<keyword evidence="7" id="KW-1185">Reference proteome</keyword>
<keyword evidence="4" id="KW-0812">Transmembrane</keyword>
<dbReference type="RefSeq" id="XP_008572946.1">
    <property type="nucleotide sequence ID" value="XM_008574724.1"/>
</dbReference>
<feature type="chain" id="PRO_5046807021" evidence="5">
    <location>
        <begin position="25"/>
        <end position="412"/>
    </location>
</feature>
<dbReference type="Pfam" id="PF00048">
    <property type="entry name" value="IL8"/>
    <property type="match status" value="1"/>
</dbReference>
<evidence type="ECO:0000313" key="8">
    <source>
        <dbReference type="RefSeq" id="XP_008572946.1"/>
    </source>
</evidence>
<gene>
    <name evidence="8" type="primary">CX3CL1</name>
</gene>
<keyword evidence="4" id="KW-0472">Membrane</keyword>
<dbReference type="GeneID" id="103592124"/>
<evidence type="ECO:0000259" key="6">
    <source>
        <dbReference type="SMART" id="SM00199"/>
    </source>
</evidence>
<evidence type="ECO:0000256" key="4">
    <source>
        <dbReference type="SAM" id="Phobius"/>
    </source>
</evidence>
<keyword evidence="2" id="KW-1015">Disulfide bond</keyword>